<dbReference type="RefSeq" id="WP_220087008.1">
    <property type="nucleotide sequence ID" value="NZ_UAPV01000001.1"/>
</dbReference>
<dbReference type="AlphaFoldDB" id="A0A2X0V6Y8"/>
<evidence type="ECO:0000313" key="5">
    <source>
        <dbReference type="EMBL" id="SPT70214.1"/>
    </source>
</evidence>
<keyword evidence="2 5" id="KW-0378">Hydrolase</keyword>
<dbReference type="Pfam" id="PF01136">
    <property type="entry name" value="Peptidase_U32"/>
    <property type="match status" value="1"/>
</dbReference>
<dbReference type="EMBL" id="UAPV01000001">
    <property type="protein sequence ID" value="SPT70214.1"/>
    <property type="molecule type" value="Genomic_DNA"/>
</dbReference>
<evidence type="ECO:0000256" key="3">
    <source>
        <dbReference type="ARBA" id="ARBA00038374"/>
    </source>
</evidence>
<dbReference type="InterPro" id="IPR051454">
    <property type="entry name" value="RNA/ubiquinone_mod_enzymes"/>
</dbReference>
<dbReference type="Gene3D" id="2.40.30.10">
    <property type="entry name" value="Translation factors"/>
    <property type="match status" value="1"/>
</dbReference>
<proteinExistence type="inferred from homology"/>
<dbReference type="GO" id="GO:0008233">
    <property type="term" value="F:peptidase activity"/>
    <property type="evidence" value="ECO:0007669"/>
    <property type="project" value="UniProtKB-KW"/>
</dbReference>
<dbReference type="InterPro" id="IPR001539">
    <property type="entry name" value="Peptidase_U32"/>
</dbReference>
<dbReference type="InterPro" id="IPR032525">
    <property type="entry name" value="Peptidase_U32_C"/>
</dbReference>
<evidence type="ECO:0000313" key="6">
    <source>
        <dbReference type="Proteomes" id="UP000250086"/>
    </source>
</evidence>
<evidence type="ECO:0000259" key="4">
    <source>
        <dbReference type="Pfam" id="PF16325"/>
    </source>
</evidence>
<protein>
    <submittedName>
        <fullName evidence="5">Uncharacterized protease yhbU</fullName>
        <ecNumber evidence="5">3.4.-.-</ecNumber>
    </submittedName>
</protein>
<dbReference type="EC" id="3.4.-.-" evidence="5"/>
<reference evidence="5 6" key="1">
    <citation type="submission" date="2018-06" db="EMBL/GenBank/DDBJ databases">
        <authorList>
            <consortium name="Pathogen Informatics"/>
            <person name="Doyle S."/>
        </authorList>
    </citation>
    <scope>NUCLEOTIDE SEQUENCE [LARGE SCALE GENOMIC DNA]</scope>
    <source>
        <strain evidence="5 6">NCTC13093</strain>
    </source>
</reference>
<gene>
    <name evidence="5" type="primary">yhbU_1</name>
    <name evidence="5" type="ORF">NCTC13093_01623</name>
</gene>
<dbReference type="GO" id="GO:0006508">
    <property type="term" value="P:proteolysis"/>
    <property type="evidence" value="ECO:0007669"/>
    <property type="project" value="UniProtKB-KW"/>
</dbReference>
<feature type="domain" description="Peptidase family U32 C-terminal" evidence="4">
    <location>
        <begin position="329"/>
        <end position="399"/>
    </location>
</feature>
<dbReference type="PANTHER" id="PTHR30217">
    <property type="entry name" value="PEPTIDASE U32 FAMILY"/>
    <property type="match status" value="1"/>
</dbReference>
<dbReference type="GO" id="GO:0005829">
    <property type="term" value="C:cytosol"/>
    <property type="evidence" value="ECO:0007669"/>
    <property type="project" value="TreeGrafter"/>
</dbReference>
<dbReference type="PROSITE" id="PS01276">
    <property type="entry name" value="PEPTIDASE_U32"/>
    <property type="match status" value="1"/>
</dbReference>
<comment type="similarity">
    <text evidence="3">Belongs to the peptidase U32 family.</text>
</comment>
<dbReference type="Proteomes" id="UP000250086">
    <property type="component" value="Unassembled WGS sequence"/>
</dbReference>
<keyword evidence="6" id="KW-1185">Reference proteome</keyword>
<keyword evidence="1 5" id="KW-0645">Protease</keyword>
<dbReference type="Pfam" id="PF16325">
    <property type="entry name" value="Peptidase_U32_C"/>
    <property type="match status" value="1"/>
</dbReference>
<dbReference type="PANTHER" id="PTHR30217:SF6">
    <property type="entry name" value="TRNA HYDROXYLATION PROTEIN P"/>
    <property type="match status" value="1"/>
</dbReference>
<organism evidence="5 6">
    <name type="scientific">Anaerobiospirillum thomasii</name>
    <dbReference type="NCBI Taxonomy" id="179995"/>
    <lineage>
        <taxon>Bacteria</taxon>
        <taxon>Pseudomonadati</taxon>
        <taxon>Pseudomonadota</taxon>
        <taxon>Gammaproteobacteria</taxon>
        <taxon>Aeromonadales</taxon>
        <taxon>Succinivibrionaceae</taxon>
        <taxon>Anaerobiospirillum</taxon>
    </lineage>
</organism>
<accession>A0A2X0V6Y8</accession>
<sequence length="417" mass="46885">MKKPELLAPAGSYKHLQMALAYGADAIYAGIPRWSLRVRGNGFEREDFQRGINLVHEHGKKFFAVLNVIPHVRRTKAFTPDLDKVAALKPDAFIMADPGLIMEARERHPEIPVHLSVQANCVNSGTVKFWQKIGVERVILARELSLNEIEMIRNECPDMELEVFVHGALCIAVSGRCLISGMLSRRDANVGTCNNACRWGFNVRSITAEIEETSQRKGEWMPIEEDEHGSYLLNSKDLCALPLIKRLMEIGVDSLKIEGRSRSPFYAGAMSRAYRIAIDSIADGGEIPHESYEIVNSIPARSYTTGLLEPHRPDETQEYDTNSPNPGAWQIVGEVDKQENGRIFIKVKNRFESKSKLIIYTPQGRIDVNAATLCDKNGNPMEVAPGDGYYVSLECDKKLNLQTCTLLRVDREYEHKQ</sequence>
<evidence type="ECO:0000256" key="1">
    <source>
        <dbReference type="ARBA" id="ARBA00022670"/>
    </source>
</evidence>
<name>A0A2X0V6Y8_9GAMM</name>
<evidence type="ECO:0000256" key="2">
    <source>
        <dbReference type="ARBA" id="ARBA00022801"/>
    </source>
</evidence>